<gene>
    <name evidence="2" type="ORF">CR513_45108</name>
</gene>
<reference evidence="2" key="1">
    <citation type="submission" date="2018-05" db="EMBL/GenBank/DDBJ databases">
        <title>Draft genome of Mucuna pruriens seed.</title>
        <authorList>
            <person name="Nnadi N.E."/>
            <person name="Vos R."/>
            <person name="Hasami M.H."/>
            <person name="Devisetty U.K."/>
            <person name="Aguiy J.C."/>
        </authorList>
    </citation>
    <scope>NUCLEOTIDE SEQUENCE [LARGE SCALE GENOMIC DNA]</scope>
    <source>
        <strain evidence="2">JCA_2017</strain>
    </source>
</reference>
<sequence length="104" mass="12229">MFFAHKDESFKVFSVFYICIQNEKGFNIAFIRSDYGGQFENEKFQQFCEEQGIHHNFSCPRNPQQNGGVKRKNRSLQEMAKTICDCYILNTKNNLGRFDPKSDK</sequence>
<dbReference type="InterPro" id="IPR012337">
    <property type="entry name" value="RNaseH-like_sf"/>
</dbReference>
<organism evidence="2 3">
    <name type="scientific">Mucuna pruriens</name>
    <name type="common">Velvet bean</name>
    <name type="synonym">Dolichos pruriens</name>
    <dbReference type="NCBI Taxonomy" id="157652"/>
    <lineage>
        <taxon>Eukaryota</taxon>
        <taxon>Viridiplantae</taxon>
        <taxon>Streptophyta</taxon>
        <taxon>Embryophyta</taxon>
        <taxon>Tracheophyta</taxon>
        <taxon>Spermatophyta</taxon>
        <taxon>Magnoliopsida</taxon>
        <taxon>eudicotyledons</taxon>
        <taxon>Gunneridae</taxon>
        <taxon>Pentapetalae</taxon>
        <taxon>rosids</taxon>
        <taxon>fabids</taxon>
        <taxon>Fabales</taxon>
        <taxon>Fabaceae</taxon>
        <taxon>Papilionoideae</taxon>
        <taxon>50 kb inversion clade</taxon>
        <taxon>NPAAA clade</taxon>
        <taxon>indigoferoid/millettioid clade</taxon>
        <taxon>Phaseoleae</taxon>
        <taxon>Mucuna</taxon>
    </lineage>
</organism>
<dbReference type="Gene3D" id="3.30.420.10">
    <property type="entry name" value="Ribonuclease H-like superfamily/Ribonuclease H"/>
    <property type="match status" value="1"/>
</dbReference>
<feature type="non-terminal residue" evidence="2">
    <location>
        <position position="1"/>
    </location>
</feature>
<dbReference type="InterPro" id="IPR039537">
    <property type="entry name" value="Retrotran_Ty1/copia-like"/>
</dbReference>
<dbReference type="PANTHER" id="PTHR42648:SF21">
    <property type="entry name" value="CYSTEINE-RICH RLK (RECEPTOR-LIKE PROTEIN KINASE) 8"/>
    <property type="match status" value="1"/>
</dbReference>
<dbReference type="GO" id="GO:0015074">
    <property type="term" value="P:DNA integration"/>
    <property type="evidence" value="ECO:0007669"/>
    <property type="project" value="InterPro"/>
</dbReference>
<protein>
    <recommendedName>
        <fullName evidence="1">Integrase catalytic domain-containing protein</fullName>
    </recommendedName>
</protein>
<feature type="domain" description="Integrase catalytic" evidence="1">
    <location>
        <begin position="1"/>
        <end position="79"/>
    </location>
</feature>
<evidence type="ECO:0000259" key="1">
    <source>
        <dbReference type="PROSITE" id="PS50994"/>
    </source>
</evidence>
<name>A0A371F9V2_MUCPR</name>
<dbReference type="STRING" id="157652.A0A371F9V2"/>
<dbReference type="AlphaFoldDB" id="A0A371F9V2"/>
<dbReference type="OrthoDB" id="1751476at2759"/>
<dbReference type="SUPFAM" id="SSF53098">
    <property type="entry name" value="Ribonuclease H-like"/>
    <property type="match status" value="1"/>
</dbReference>
<proteinExistence type="predicted"/>
<dbReference type="PANTHER" id="PTHR42648">
    <property type="entry name" value="TRANSPOSASE, PUTATIVE-RELATED"/>
    <property type="match status" value="1"/>
</dbReference>
<evidence type="ECO:0000313" key="3">
    <source>
        <dbReference type="Proteomes" id="UP000257109"/>
    </source>
</evidence>
<dbReference type="GO" id="GO:0003676">
    <property type="term" value="F:nucleic acid binding"/>
    <property type="evidence" value="ECO:0007669"/>
    <property type="project" value="InterPro"/>
</dbReference>
<evidence type="ECO:0000313" key="2">
    <source>
        <dbReference type="EMBL" id="RDX75066.1"/>
    </source>
</evidence>
<keyword evidence="3" id="KW-1185">Reference proteome</keyword>
<dbReference type="InterPro" id="IPR001584">
    <property type="entry name" value="Integrase_cat-core"/>
</dbReference>
<dbReference type="Proteomes" id="UP000257109">
    <property type="component" value="Unassembled WGS sequence"/>
</dbReference>
<comment type="caution">
    <text evidence="2">The sequence shown here is derived from an EMBL/GenBank/DDBJ whole genome shotgun (WGS) entry which is preliminary data.</text>
</comment>
<dbReference type="PROSITE" id="PS50994">
    <property type="entry name" value="INTEGRASE"/>
    <property type="match status" value="1"/>
</dbReference>
<accession>A0A371F9V2</accession>
<dbReference type="EMBL" id="QJKJ01009960">
    <property type="protein sequence ID" value="RDX75066.1"/>
    <property type="molecule type" value="Genomic_DNA"/>
</dbReference>
<dbReference type="InterPro" id="IPR036397">
    <property type="entry name" value="RNaseH_sf"/>
</dbReference>